<feature type="transmembrane region" description="Helical" evidence="7">
    <location>
        <begin position="508"/>
        <end position="527"/>
    </location>
</feature>
<dbReference type="PROSITE" id="PS00108">
    <property type="entry name" value="PROTEIN_KINASE_ST"/>
    <property type="match status" value="1"/>
</dbReference>
<dbReference type="Gene3D" id="1.10.510.10">
    <property type="entry name" value="Transferase(Phosphotransferase) domain 1"/>
    <property type="match status" value="1"/>
</dbReference>
<proteinExistence type="inferred from homology"/>
<evidence type="ECO:0000256" key="5">
    <source>
        <dbReference type="PROSITE-ProRule" id="PRU00023"/>
    </source>
</evidence>
<dbReference type="PIRSF" id="PIRSF000654">
    <property type="entry name" value="Integrin-linked_kinase"/>
    <property type="match status" value="1"/>
</dbReference>
<dbReference type="Proteomes" id="UP000243217">
    <property type="component" value="Unassembled WGS sequence"/>
</dbReference>
<feature type="repeat" description="ANK" evidence="5">
    <location>
        <begin position="67"/>
        <end position="99"/>
    </location>
</feature>
<dbReference type="PANTHER" id="PTHR44329:SF298">
    <property type="entry name" value="MIXED LINEAGE KINASE DOMAIN-LIKE PROTEIN"/>
    <property type="match status" value="1"/>
</dbReference>
<dbReference type="PROSITE" id="PS00107">
    <property type="entry name" value="PROTEIN_KINASE_ATP"/>
    <property type="match status" value="1"/>
</dbReference>
<keyword evidence="4 6" id="KW-0067">ATP-binding</keyword>
<dbReference type="InterPro" id="IPR011009">
    <property type="entry name" value="Kinase-like_dom_sf"/>
</dbReference>
<comment type="caution">
    <text evidence="9">The sequence shown here is derived from an EMBL/GenBank/DDBJ whole genome shotgun (WGS) entry which is preliminary data.</text>
</comment>
<dbReference type="SMART" id="SM00220">
    <property type="entry name" value="S_TKc"/>
    <property type="match status" value="1"/>
</dbReference>
<keyword evidence="2" id="KW-0723">Serine/threonine-protein kinase</keyword>
<organism evidence="9 10">
    <name type="scientific">Thraustotheca clavata</name>
    <dbReference type="NCBI Taxonomy" id="74557"/>
    <lineage>
        <taxon>Eukaryota</taxon>
        <taxon>Sar</taxon>
        <taxon>Stramenopiles</taxon>
        <taxon>Oomycota</taxon>
        <taxon>Saprolegniomycetes</taxon>
        <taxon>Saprolegniales</taxon>
        <taxon>Achlyaceae</taxon>
        <taxon>Thraustotheca</taxon>
    </lineage>
</organism>
<dbReference type="SUPFAM" id="SSF48403">
    <property type="entry name" value="Ankyrin repeat"/>
    <property type="match status" value="1"/>
</dbReference>
<evidence type="ECO:0000256" key="4">
    <source>
        <dbReference type="ARBA" id="ARBA00022840"/>
    </source>
</evidence>
<dbReference type="GO" id="GO:0005524">
    <property type="term" value="F:ATP binding"/>
    <property type="evidence" value="ECO:0007669"/>
    <property type="project" value="UniProtKB-UniRule"/>
</dbReference>
<comment type="similarity">
    <text evidence="1">Belongs to the protein kinase superfamily. TKL Ser/Thr protein kinase family.</text>
</comment>
<dbReference type="SUPFAM" id="SSF56112">
    <property type="entry name" value="Protein kinase-like (PK-like)"/>
    <property type="match status" value="1"/>
</dbReference>
<feature type="repeat" description="ANK" evidence="5">
    <location>
        <begin position="161"/>
        <end position="193"/>
    </location>
</feature>
<dbReference type="PROSITE" id="PS50088">
    <property type="entry name" value="ANK_REPEAT"/>
    <property type="match status" value="4"/>
</dbReference>
<dbReference type="InterPro" id="IPR017441">
    <property type="entry name" value="Protein_kinase_ATP_BS"/>
</dbReference>
<evidence type="ECO:0000256" key="2">
    <source>
        <dbReference type="ARBA" id="ARBA00022527"/>
    </source>
</evidence>
<keyword evidence="7" id="KW-0812">Transmembrane</keyword>
<dbReference type="OrthoDB" id="6718656at2759"/>
<evidence type="ECO:0000256" key="3">
    <source>
        <dbReference type="ARBA" id="ARBA00022741"/>
    </source>
</evidence>
<dbReference type="Pfam" id="PF07714">
    <property type="entry name" value="PK_Tyr_Ser-Thr"/>
    <property type="match status" value="1"/>
</dbReference>
<feature type="domain" description="Protein kinase" evidence="8">
    <location>
        <begin position="235"/>
        <end position="490"/>
    </location>
</feature>
<reference evidence="9 10" key="1">
    <citation type="journal article" date="2014" name="Genome Biol. Evol.">
        <title>The secreted proteins of Achlya hypogyna and Thraustotheca clavata identify the ancestral oomycete secretome and reveal gene acquisitions by horizontal gene transfer.</title>
        <authorList>
            <person name="Misner I."/>
            <person name="Blouin N."/>
            <person name="Leonard G."/>
            <person name="Richards T.A."/>
            <person name="Lane C.E."/>
        </authorList>
    </citation>
    <scope>NUCLEOTIDE SEQUENCE [LARGE SCALE GENOMIC DNA]</scope>
    <source>
        <strain evidence="9 10">ATCC 34112</strain>
    </source>
</reference>
<keyword evidence="7" id="KW-0472">Membrane</keyword>
<dbReference type="PANTHER" id="PTHR44329">
    <property type="entry name" value="SERINE/THREONINE-PROTEIN KINASE TNNI3K-RELATED"/>
    <property type="match status" value="1"/>
</dbReference>
<evidence type="ECO:0000313" key="10">
    <source>
        <dbReference type="Proteomes" id="UP000243217"/>
    </source>
</evidence>
<dbReference type="PROSITE" id="PS50297">
    <property type="entry name" value="ANK_REP_REGION"/>
    <property type="match status" value="4"/>
</dbReference>
<keyword evidence="5" id="KW-0040">ANK repeat</keyword>
<keyword evidence="3 6" id="KW-0547">Nucleotide-binding</keyword>
<dbReference type="SMART" id="SM00248">
    <property type="entry name" value="ANK"/>
    <property type="match status" value="6"/>
</dbReference>
<accession>A0A1V9YTV3</accession>
<keyword evidence="9" id="KW-0808">Transferase</keyword>
<keyword evidence="9" id="KW-0418">Kinase</keyword>
<dbReference type="GO" id="GO:0004674">
    <property type="term" value="F:protein serine/threonine kinase activity"/>
    <property type="evidence" value="ECO:0007669"/>
    <property type="project" value="UniProtKB-KW"/>
</dbReference>
<feature type="binding site" evidence="6">
    <location>
        <position position="262"/>
    </location>
    <ligand>
        <name>ATP</name>
        <dbReference type="ChEBI" id="CHEBI:30616"/>
    </ligand>
</feature>
<feature type="non-terminal residue" evidence="9">
    <location>
        <position position="1"/>
    </location>
</feature>
<dbReference type="InterPro" id="IPR036770">
    <property type="entry name" value="Ankyrin_rpt-contain_sf"/>
</dbReference>
<protein>
    <submittedName>
        <fullName evidence="9">Kinase</fullName>
    </submittedName>
</protein>
<dbReference type="Pfam" id="PF00023">
    <property type="entry name" value="Ank"/>
    <property type="match status" value="2"/>
</dbReference>
<dbReference type="InterPro" id="IPR002110">
    <property type="entry name" value="Ankyrin_rpt"/>
</dbReference>
<gene>
    <name evidence="9" type="ORF">THRCLA_22725</name>
</gene>
<keyword evidence="10" id="KW-1185">Reference proteome</keyword>
<dbReference type="PRINTS" id="PR01415">
    <property type="entry name" value="ANKYRIN"/>
</dbReference>
<evidence type="ECO:0000256" key="7">
    <source>
        <dbReference type="SAM" id="Phobius"/>
    </source>
</evidence>
<dbReference type="STRING" id="74557.A0A1V9YTV3"/>
<dbReference type="InterPro" id="IPR051681">
    <property type="entry name" value="Ser/Thr_Kinases-Pseudokinases"/>
</dbReference>
<dbReference type="EMBL" id="JNBS01002826">
    <property type="protein sequence ID" value="OQR89186.1"/>
    <property type="molecule type" value="Genomic_DNA"/>
</dbReference>
<keyword evidence="7" id="KW-1133">Transmembrane helix</keyword>
<dbReference type="InterPro" id="IPR000719">
    <property type="entry name" value="Prot_kinase_dom"/>
</dbReference>
<feature type="repeat" description="ANK" evidence="5">
    <location>
        <begin position="34"/>
        <end position="66"/>
    </location>
</feature>
<evidence type="ECO:0000313" key="9">
    <source>
        <dbReference type="EMBL" id="OQR89186.1"/>
    </source>
</evidence>
<dbReference type="Pfam" id="PF12796">
    <property type="entry name" value="Ank_2"/>
    <property type="match status" value="2"/>
</dbReference>
<feature type="repeat" description="ANK" evidence="5">
    <location>
        <begin position="1"/>
        <end position="33"/>
    </location>
</feature>
<dbReference type="PRINTS" id="PR00109">
    <property type="entry name" value="TYRKINASE"/>
</dbReference>
<name>A0A1V9YTV3_9STRA</name>
<dbReference type="AlphaFoldDB" id="A0A1V9YTV3"/>
<evidence type="ECO:0000259" key="8">
    <source>
        <dbReference type="PROSITE" id="PS50011"/>
    </source>
</evidence>
<dbReference type="PROSITE" id="PS50011">
    <property type="entry name" value="PROTEIN_KINASE_DOM"/>
    <property type="match status" value="1"/>
</dbReference>
<dbReference type="InterPro" id="IPR001245">
    <property type="entry name" value="Ser-Thr/Tyr_kinase_cat_dom"/>
</dbReference>
<evidence type="ECO:0000256" key="6">
    <source>
        <dbReference type="PROSITE-ProRule" id="PRU10141"/>
    </source>
</evidence>
<evidence type="ECO:0000256" key="1">
    <source>
        <dbReference type="ARBA" id="ARBA00005843"/>
    </source>
</evidence>
<dbReference type="InterPro" id="IPR008271">
    <property type="entry name" value="Ser/Thr_kinase_AS"/>
</dbReference>
<dbReference type="Gene3D" id="1.25.40.20">
    <property type="entry name" value="Ankyrin repeat-containing domain"/>
    <property type="match status" value="3"/>
</dbReference>
<sequence>DGATPLFIAAYHGYADIVSELMDAGANIDQANNELVTPLAIAVENGLKDIVKILVDYNANVNTVSTKGETTLYLAAKLGKPAIVSLLLEANADADMPANNGLTPLMIAEKNGHDEAVQLLRPQELLALYKTQIINAVKAGKTNLLAFLLTKLTDPNIIDKDGNNLLHLAVLSNKPSVLQILLEKSIDAYCLNKNNETPLTLSIKSDKRSLAHIIHWNITKPTQFTECIDIEIDKNDKNNYLGRGGFGEVYKGRFKDDVVAVKTIHLNPENADAHLKEIDAMQQCRSPYVLHLIAVYGLNTKEPKLVLEYMDCGDLRTYLEKKKMTPALNQYSTMELAWVIANGLNDIHHNGLIHRDLKSRNILLSSKHYIKIADLGLTRSGYNTKTKSVGTLCWTAPEVYTSTKYGSSADIYSFGVILTELDTLNAPYSKVNLTYHQLIQRICNGLRPTVSDTCPTWYKALVDACLALDPAKRPSASDIVKFLREKHYGTTPSTSLQFKGSRVTQSTFQLSGLILVILVTWSVLYFLRISGILMV</sequence>